<keyword evidence="9" id="KW-1185">Reference proteome</keyword>
<organism evidence="8 9">
    <name type="scientific">Ridgeia piscesae</name>
    <name type="common">Tubeworm</name>
    <dbReference type="NCBI Taxonomy" id="27915"/>
    <lineage>
        <taxon>Eukaryota</taxon>
        <taxon>Metazoa</taxon>
        <taxon>Spiralia</taxon>
        <taxon>Lophotrochozoa</taxon>
        <taxon>Annelida</taxon>
        <taxon>Polychaeta</taxon>
        <taxon>Sedentaria</taxon>
        <taxon>Canalipalpata</taxon>
        <taxon>Sabellida</taxon>
        <taxon>Siboglinidae</taxon>
        <taxon>Ridgeia</taxon>
    </lineage>
</organism>
<dbReference type="PROSITE" id="PS50092">
    <property type="entry name" value="TSP1"/>
    <property type="match status" value="1"/>
</dbReference>
<evidence type="ECO:0000256" key="7">
    <source>
        <dbReference type="SAM" id="SignalP"/>
    </source>
</evidence>
<dbReference type="SUPFAM" id="SSF82895">
    <property type="entry name" value="TSP-1 type 1 repeat"/>
    <property type="match status" value="1"/>
</dbReference>
<evidence type="ECO:0000256" key="5">
    <source>
        <dbReference type="ARBA" id="ARBA00023157"/>
    </source>
</evidence>
<dbReference type="InterPro" id="IPR036383">
    <property type="entry name" value="TSP1_rpt_sf"/>
</dbReference>
<keyword evidence="5" id="KW-1015">Disulfide bond</keyword>
<proteinExistence type="predicted"/>
<comment type="subcellular location">
    <subcellularLocation>
        <location evidence="1">Secreted</location>
    </subcellularLocation>
</comment>
<comment type="caution">
    <text evidence="8">The sequence shown here is derived from an EMBL/GenBank/DDBJ whole genome shotgun (WGS) entry which is preliminary data.</text>
</comment>
<protein>
    <submittedName>
        <fullName evidence="8">Uncharacterized protein</fullName>
    </submittedName>
</protein>
<feature type="signal peptide" evidence="7">
    <location>
        <begin position="1"/>
        <end position="23"/>
    </location>
</feature>
<dbReference type="FunFam" id="2.20.100.10:FF:000007">
    <property type="entry name" value="Thrombospondin 1"/>
    <property type="match status" value="1"/>
</dbReference>
<gene>
    <name evidence="8" type="ORF">NP493_423g02026</name>
</gene>
<dbReference type="EMBL" id="JAODUO010000424">
    <property type="protein sequence ID" value="KAK2180840.1"/>
    <property type="molecule type" value="Genomic_DNA"/>
</dbReference>
<name>A0AAD9L1H0_RIDPI</name>
<keyword evidence="3 7" id="KW-0732">Signal</keyword>
<evidence type="ECO:0000256" key="1">
    <source>
        <dbReference type="ARBA" id="ARBA00004613"/>
    </source>
</evidence>
<keyword evidence="2" id="KW-0964">Secreted</keyword>
<evidence type="ECO:0000256" key="6">
    <source>
        <dbReference type="SAM" id="Coils"/>
    </source>
</evidence>
<reference evidence="8" key="1">
    <citation type="journal article" date="2023" name="Mol. Biol. Evol.">
        <title>Third-Generation Sequencing Reveals the Adaptive Role of the Epigenome in Three Deep-Sea Polychaetes.</title>
        <authorList>
            <person name="Perez M."/>
            <person name="Aroh O."/>
            <person name="Sun Y."/>
            <person name="Lan Y."/>
            <person name="Juniper S.K."/>
            <person name="Young C.R."/>
            <person name="Angers B."/>
            <person name="Qian P.Y."/>
        </authorList>
    </citation>
    <scope>NUCLEOTIDE SEQUENCE</scope>
    <source>
        <strain evidence="8">R07B-5</strain>
    </source>
</reference>
<dbReference type="Pfam" id="PF00090">
    <property type="entry name" value="TSP_1"/>
    <property type="match status" value="1"/>
</dbReference>
<dbReference type="Proteomes" id="UP001209878">
    <property type="component" value="Unassembled WGS sequence"/>
</dbReference>
<evidence type="ECO:0000256" key="2">
    <source>
        <dbReference type="ARBA" id="ARBA00022525"/>
    </source>
</evidence>
<dbReference type="PANTHER" id="PTHR22906">
    <property type="entry name" value="PROPERDIN"/>
    <property type="match status" value="1"/>
</dbReference>
<dbReference type="AlphaFoldDB" id="A0AAD9L1H0"/>
<dbReference type="PANTHER" id="PTHR22906:SF43">
    <property type="entry name" value="PROPERDIN"/>
    <property type="match status" value="1"/>
</dbReference>
<evidence type="ECO:0000313" key="9">
    <source>
        <dbReference type="Proteomes" id="UP001209878"/>
    </source>
</evidence>
<feature type="coiled-coil region" evidence="6">
    <location>
        <begin position="37"/>
        <end position="68"/>
    </location>
</feature>
<evidence type="ECO:0000256" key="3">
    <source>
        <dbReference type="ARBA" id="ARBA00022729"/>
    </source>
</evidence>
<feature type="chain" id="PRO_5042270248" evidence="7">
    <location>
        <begin position="24"/>
        <end position="148"/>
    </location>
</feature>
<dbReference type="Gene3D" id="2.20.100.10">
    <property type="entry name" value="Thrombospondin type-1 (TSP1) repeat"/>
    <property type="match status" value="1"/>
</dbReference>
<dbReference type="SMART" id="SM00209">
    <property type="entry name" value="TSP1"/>
    <property type="match status" value="1"/>
</dbReference>
<dbReference type="InterPro" id="IPR052065">
    <property type="entry name" value="Compl_asym_regulator"/>
</dbReference>
<dbReference type="InterPro" id="IPR000884">
    <property type="entry name" value="TSP1_rpt"/>
</dbReference>
<keyword evidence="6" id="KW-0175">Coiled coil</keyword>
<sequence length="148" mass="16810">MGSLVFSLLVLSVIICIVYPVRSQCTTKHCIDEVTDMRTLATMLYQLQDKVERQEKQLEEILAKQRNAVDGDWSPWTAWSTCSVTCGGGQQQRTRRCDNPAPRNGGVDCRGKHAESQTCNSDICPGRPNRLLRNTMSERKFTNVRYIK</sequence>
<keyword evidence="4" id="KW-0677">Repeat</keyword>
<evidence type="ECO:0000256" key="4">
    <source>
        <dbReference type="ARBA" id="ARBA00022737"/>
    </source>
</evidence>
<accession>A0AAD9L1H0</accession>
<evidence type="ECO:0000313" key="8">
    <source>
        <dbReference type="EMBL" id="KAK2180840.1"/>
    </source>
</evidence>
<dbReference type="PRINTS" id="PR01705">
    <property type="entry name" value="TSP1REPEAT"/>
</dbReference>